<keyword evidence="1" id="KW-0812">Transmembrane</keyword>
<feature type="transmembrane region" description="Helical" evidence="1">
    <location>
        <begin position="99"/>
        <end position="131"/>
    </location>
</feature>
<protein>
    <recommendedName>
        <fullName evidence="4">Gluconate:proton symporter</fullName>
    </recommendedName>
</protein>
<feature type="transmembrane region" description="Helical" evidence="1">
    <location>
        <begin position="339"/>
        <end position="363"/>
    </location>
</feature>
<feature type="transmembrane region" description="Helical" evidence="1">
    <location>
        <begin position="29"/>
        <end position="47"/>
    </location>
</feature>
<dbReference type="PANTHER" id="PTHR30354">
    <property type="entry name" value="GNT FAMILY GLUCONATE TRANSPORTER"/>
    <property type="match status" value="1"/>
</dbReference>
<keyword evidence="1" id="KW-1133">Transmembrane helix</keyword>
<feature type="transmembrane region" description="Helical" evidence="1">
    <location>
        <begin position="218"/>
        <end position="237"/>
    </location>
</feature>
<feature type="transmembrane region" description="Helical" evidence="1">
    <location>
        <begin position="304"/>
        <end position="327"/>
    </location>
</feature>
<feature type="transmembrane region" description="Helical" evidence="1">
    <location>
        <begin position="6"/>
        <end position="22"/>
    </location>
</feature>
<feature type="transmembrane region" description="Helical" evidence="1">
    <location>
        <begin position="59"/>
        <end position="78"/>
    </location>
</feature>
<comment type="caution">
    <text evidence="2">The sequence shown here is derived from an EMBL/GenBank/DDBJ whole genome shotgun (WGS) entry which is preliminary data.</text>
</comment>
<dbReference type="InterPro" id="IPR003474">
    <property type="entry name" value="Glcn_transporter"/>
</dbReference>
<organism evidence="2 3">
    <name type="scientific">Paenibacillus pseudetheri</name>
    <dbReference type="NCBI Taxonomy" id="2897682"/>
    <lineage>
        <taxon>Bacteria</taxon>
        <taxon>Bacillati</taxon>
        <taxon>Bacillota</taxon>
        <taxon>Bacilli</taxon>
        <taxon>Bacillales</taxon>
        <taxon>Paenibacillaceae</taxon>
        <taxon>Paenibacillus</taxon>
    </lineage>
</organism>
<feature type="transmembrane region" description="Helical" evidence="1">
    <location>
        <begin position="397"/>
        <end position="421"/>
    </location>
</feature>
<dbReference type="Pfam" id="PF02447">
    <property type="entry name" value="GntP_permease"/>
    <property type="match status" value="1"/>
</dbReference>
<reference evidence="2" key="1">
    <citation type="submission" date="2021-12" db="EMBL/GenBank/DDBJ databases">
        <authorList>
            <person name="Criscuolo A."/>
        </authorList>
    </citation>
    <scope>NUCLEOTIDE SEQUENCE</scope>
    <source>
        <strain evidence="2">CIP111894</strain>
    </source>
</reference>
<dbReference type="EMBL" id="CAKMAB010000002">
    <property type="protein sequence ID" value="CAH1054442.1"/>
    <property type="molecule type" value="Genomic_DNA"/>
</dbReference>
<proteinExistence type="predicted"/>
<accession>A0ABN8FDN5</accession>
<keyword evidence="3" id="KW-1185">Reference proteome</keyword>
<keyword evidence="1" id="KW-0472">Membrane</keyword>
<evidence type="ECO:0000256" key="1">
    <source>
        <dbReference type="SAM" id="Phobius"/>
    </source>
</evidence>
<dbReference type="Proteomes" id="UP000838749">
    <property type="component" value="Unassembled WGS sequence"/>
</dbReference>
<feature type="transmembrane region" description="Helical" evidence="1">
    <location>
        <begin position="168"/>
        <end position="195"/>
    </location>
</feature>
<dbReference type="PANTHER" id="PTHR30354:SF23">
    <property type="entry name" value="GNTP FAMILY PERMEASE"/>
    <property type="match status" value="1"/>
</dbReference>
<feature type="transmembrane region" description="Helical" evidence="1">
    <location>
        <begin position="271"/>
        <end position="297"/>
    </location>
</feature>
<feature type="transmembrane region" description="Helical" evidence="1">
    <location>
        <begin position="244"/>
        <end position="265"/>
    </location>
</feature>
<dbReference type="RefSeq" id="WP_234531150.1">
    <property type="nucleotide sequence ID" value="NZ_CAKMAB010000002.1"/>
</dbReference>
<evidence type="ECO:0000313" key="2">
    <source>
        <dbReference type="EMBL" id="CAH1054442.1"/>
    </source>
</evidence>
<name>A0ABN8FDN5_9BACL</name>
<evidence type="ECO:0000313" key="3">
    <source>
        <dbReference type="Proteomes" id="UP000838749"/>
    </source>
</evidence>
<evidence type="ECO:0008006" key="4">
    <source>
        <dbReference type="Google" id="ProtNLM"/>
    </source>
</evidence>
<sequence>MTVSVSVLGALAALVVAIVLILKKVPPAYGMMIGALVGGLVGGVSMVDTITLMMDGAKGMIPAVLRILAAGVLAGVLIESGAAKKIAETLVQKAGETRALLALALATMVLTAVGVFVDVAVITVAPIALAIAQRANLSKLAILIAMIGGGKAGNIMSPNPNAIAASDAFHIPLTSLMAAGIIPAVFGIIVTYFIAKRLNNKGSKVEASEVTNNPNEQLPSFFTAILAPLVAIILLSLRPIAGIVVDPVIALPVGGIAGAIAMGRFKKLNEFAVFGLGKMTGVAVMLIGTGTLAGIIANSQLKDVIIDGLTASGLPAYLLAPISGALMSLATASTTAGTAVASTVFGSTIMGLGVASLGAGAMIHSGATVLDHMPHGSFFHATGGSVNMQMKERLKLIPYETAVGLTLAIVSTLVFGVFQWFV</sequence>
<gene>
    <name evidence="2" type="ORF">PAECIP111894_00587</name>
</gene>